<feature type="compositionally biased region" description="Basic and acidic residues" evidence="1">
    <location>
        <begin position="316"/>
        <end position="327"/>
    </location>
</feature>
<evidence type="ECO:0000313" key="2">
    <source>
        <dbReference type="EMBL" id="BDI32341.1"/>
    </source>
</evidence>
<name>A0A9N7L607_9BACT</name>
<accession>A0A9N7L607</accession>
<dbReference type="AlphaFoldDB" id="A0A9N7L607"/>
<organism evidence="2 3">
    <name type="scientific">Capsulimonas corticalis</name>
    <dbReference type="NCBI Taxonomy" id="2219043"/>
    <lineage>
        <taxon>Bacteria</taxon>
        <taxon>Bacillati</taxon>
        <taxon>Armatimonadota</taxon>
        <taxon>Armatimonadia</taxon>
        <taxon>Capsulimonadales</taxon>
        <taxon>Capsulimonadaceae</taxon>
        <taxon>Capsulimonas</taxon>
    </lineage>
</organism>
<dbReference type="Proteomes" id="UP000287394">
    <property type="component" value="Chromosome"/>
</dbReference>
<protein>
    <submittedName>
        <fullName evidence="2">Uncharacterized protein</fullName>
    </submittedName>
</protein>
<proteinExistence type="predicted"/>
<reference evidence="2 3" key="1">
    <citation type="journal article" date="2019" name="Int. J. Syst. Evol. Microbiol.">
        <title>Capsulimonas corticalis gen. nov., sp. nov., an aerobic capsulated bacterium, of a novel bacterial order, Capsulimonadales ord. nov., of the class Armatimonadia of the phylum Armatimonadetes.</title>
        <authorList>
            <person name="Li J."/>
            <person name="Kudo C."/>
            <person name="Tonouchi A."/>
        </authorList>
    </citation>
    <scope>NUCLEOTIDE SEQUENCE [LARGE SCALE GENOMIC DNA]</scope>
    <source>
        <strain evidence="2 3">AX-7</strain>
    </source>
</reference>
<gene>
    <name evidence="2" type="ORF">CCAX7_43920</name>
</gene>
<feature type="region of interest" description="Disordered" evidence="1">
    <location>
        <begin position="276"/>
        <end position="327"/>
    </location>
</feature>
<feature type="compositionally biased region" description="Polar residues" evidence="1">
    <location>
        <begin position="187"/>
        <end position="204"/>
    </location>
</feature>
<feature type="region of interest" description="Disordered" evidence="1">
    <location>
        <begin position="1"/>
        <end position="30"/>
    </location>
</feature>
<feature type="compositionally biased region" description="Basic residues" evidence="1">
    <location>
        <begin position="119"/>
        <end position="128"/>
    </location>
</feature>
<feature type="compositionally biased region" description="Polar residues" evidence="1">
    <location>
        <begin position="132"/>
        <end position="141"/>
    </location>
</feature>
<dbReference type="EMBL" id="AP025739">
    <property type="protein sequence ID" value="BDI32341.1"/>
    <property type="molecule type" value="Genomic_DNA"/>
</dbReference>
<dbReference type="KEGG" id="ccot:CCAX7_43920"/>
<evidence type="ECO:0000256" key="1">
    <source>
        <dbReference type="SAM" id="MobiDB-lite"/>
    </source>
</evidence>
<sequence>MLQCFERSVRPEGSELPISGSSYYDDNKENAPKKKPFFRAYLDALKAGKQALDAAVSEAPTSFAPPPAAAPVAPIATPAASTPPVVEYAPPAPAPIATAPSPVAAAPVAAFEPAPQSRPARRPAKRRRSSESTEIAPSANASMDVMMQHILELAQKVEAAASKVEAVADKAEATNRPSAEDGVMVPTRTTFSRPAPQSSSSHTGSADPAEAPIVPPVVSDPGFRASATIPIGQPQRRSGAPETMGRDSASGLVTLEHEMSIPKVAPFILEEARDAMPSQSLPELRPVESAAPELLLTKTQDEPRPQGAPIVLRSQKSKDPRAVNDGR</sequence>
<evidence type="ECO:0000313" key="3">
    <source>
        <dbReference type="Proteomes" id="UP000287394"/>
    </source>
</evidence>
<feature type="region of interest" description="Disordered" evidence="1">
    <location>
        <begin position="169"/>
        <end position="247"/>
    </location>
</feature>
<keyword evidence="3" id="KW-1185">Reference proteome</keyword>
<feature type="region of interest" description="Disordered" evidence="1">
    <location>
        <begin position="111"/>
        <end position="141"/>
    </location>
</feature>